<dbReference type="SUPFAM" id="SSF53720">
    <property type="entry name" value="ALDH-like"/>
    <property type="match status" value="1"/>
</dbReference>
<dbReference type="InterPro" id="IPR029510">
    <property type="entry name" value="Ald_DH_CS_GLU"/>
</dbReference>
<dbReference type="RefSeq" id="WP_306998260.1">
    <property type="nucleotide sequence ID" value="NZ_JAUSUT010000001.1"/>
</dbReference>
<accession>A0ABU0F5K2</accession>
<keyword evidence="2 4" id="KW-0560">Oxidoreductase</keyword>
<dbReference type="Pfam" id="PF00171">
    <property type="entry name" value="Aldedh"/>
    <property type="match status" value="1"/>
</dbReference>
<dbReference type="PANTHER" id="PTHR42804:SF1">
    <property type="entry name" value="ALDEHYDE DEHYDROGENASE-RELATED"/>
    <property type="match status" value="1"/>
</dbReference>
<dbReference type="Gene3D" id="3.40.605.10">
    <property type="entry name" value="Aldehyde Dehydrogenase, Chain A, domain 1"/>
    <property type="match status" value="1"/>
</dbReference>
<evidence type="ECO:0000256" key="1">
    <source>
        <dbReference type="ARBA" id="ARBA00009986"/>
    </source>
</evidence>
<dbReference type="InterPro" id="IPR016161">
    <property type="entry name" value="Ald_DH/histidinol_DH"/>
</dbReference>
<dbReference type="EC" id="1.2.1.8" evidence="6"/>
<dbReference type="CDD" id="cd07139">
    <property type="entry name" value="ALDH_AldA-Rv0768"/>
    <property type="match status" value="1"/>
</dbReference>
<dbReference type="PROSITE" id="PS00687">
    <property type="entry name" value="ALDEHYDE_DEHYDR_GLU"/>
    <property type="match status" value="1"/>
</dbReference>
<sequence>MTATSPAPEQADVIDREEILLGGTWVPATGDTLIDVINPATEQIIARVREPSTADVDRAVGRARAAFDGGLWSSSSPEQRARAIDTVADGLQARAAELSALATREGGMPVAFADSSVERAVSFLRYYADQARSFPFRTDRERPDGGTTRIVQEPVGVVAAIAPWNGPLAVAALKLGPALAAGCTVLLKSAPETPLTTYVLAEAVAEAVTAGDLPEGVVSVITGGREIGQAMVAHPQVDKISFTGSTVAGQNIMAAASERMARLTLELGGKSAAILAEDADLEAALASLIPMSCGNTGQMCFALTRVLVPRSRHDEIVEALRAGLSSLVVGDPADPATTTGPLVSEQHRARVEGYLAVAREEGARVVLGGGRPRGLDKGYYIEPTLLDGVANSMRVAQEEIFGPVVSVITYRDIDEAIRIANDSRYGLAGSIYTADHERGFELARRVRTGTITVNGAVFDTTVPFGGFKYSGIGREGGPEGLAAYTETKSVHMTNR</sequence>
<dbReference type="GO" id="GO:0008802">
    <property type="term" value="F:betaine-aldehyde dehydrogenase (NAD+) activity"/>
    <property type="evidence" value="ECO:0007669"/>
    <property type="project" value="UniProtKB-EC"/>
</dbReference>
<proteinExistence type="inferred from homology"/>
<evidence type="ECO:0000313" key="7">
    <source>
        <dbReference type="Proteomes" id="UP001229651"/>
    </source>
</evidence>
<dbReference type="Proteomes" id="UP001229651">
    <property type="component" value="Unassembled WGS sequence"/>
</dbReference>
<feature type="active site" evidence="3">
    <location>
        <position position="266"/>
    </location>
</feature>
<evidence type="ECO:0000256" key="2">
    <source>
        <dbReference type="ARBA" id="ARBA00023002"/>
    </source>
</evidence>
<keyword evidence="7" id="KW-1185">Reference proteome</keyword>
<name>A0ABU0F5K2_9PSEU</name>
<dbReference type="InterPro" id="IPR015590">
    <property type="entry name" value="Aldehyde_DH_dom"/>
</dbReference>
<dbReference type="InterPro" id="IPR016163">
    <property type="entry name" value="Ald_DH_C"/>
</dbReference>
<dbReference type="PANTHER" id="PTHR42804">
    <property type="entry name" value="ALDEHYDE DEHYDROGENASE"/>
    <property type="match status" value="1"/>
</dbReference>
<protein>
    <submittedName>
        <fullName evidence="6">Betaine-aldehyde dehydrogenase</fullName>
        <ecNumber evidence="6">1.2.1.8</ecNumber>
    </submittedName>
</protein>
<dbReference type="InterPro" id="IPR016162">
    <property type="entry name" value="Ald_DH_N"/>
</dbReference>
<evidence type="ECO:0000256" key="3">
    <source>
        <dbReference type="PROSITE-ProRule" id="PRU10007"/>
    </source>
</evidence>
<evidence type="ECO:0000313" key="6">
    <source>
        <dbReference type="EMBL" id="MDQ0382783.1"/>
    </source>
</evidence>
<comment type="caution">
    <text evidence="6">The sequence shown here is derived from an EMBL/GenBank/DDBJ whole genome shotgun (WGS) entry which is preliminary data.</text>
</comment>
<evidence type="ECO:0000259" key="5">
    <source>
        <dbReference type="Pfam" id="PF00171"/>
    </source>
</evidence>
<reference evidence="6 7" key="1">
    <citation type="submission" date="2023-07" db="EMBL/GenBank/DDBJ databases">
        <title>Sequencing the genomes of 1000 actinobacteria strains.</title>
        <authorList>
            <person name="Klenk H.-P."/>
        </authorList>
    </citation>
    <scope>NUCLEOTIDE SEQUENCE [LARGE SCALE GENOMIC DNA]</scope>
    <source>
        <strain evidence="6 7">DSM 45805</strain>
    </source>
</reference>
<comment type="similarity">
    <text evidence="1 4">Belongs to the aldehyde dehydrogenase family.</text>
</comment>
<feature type="domain" description="Aldehyde dehydrogenase" evidence="5">
    <location>
        <begin position="25"/>
        <end position="490"/>
    </location>
</feature>
<evidence type="ECO:0000256" key="4">
    <source>
        <dbReference type="RuleBase" id="RU003345"/>
    </source>
</evidence>
<dbReference type="Gene3D" id="3.40.309.10">
    <property type="entry name" value="Aldehyde Dehydrogenase, Chain A, domain 2"/>
    <property type="match status" value="1"/>
</dbReference>
<dbReference type="EMBL" id="JAUSUT010000001">
    <property type="protein sequence ID" value="MDQ0382783.1"/>
    <property type="molecule type" value="Genomic_DNA"/>
</dbReference>
<gene>
    <name evidence="6" type="ORF">FB470_006777</name>
</gene>
<organism evidence="6 7">
    <name type="scientific">Amycolatopsis thermophila</name>
    <dbReference type="NCBI Taxonomy" id="206084"/>
    <lineage>
        <taxon>Bacteria</taxon>
        <taxon>Bacillati</taxon>
        <taxon>Actinomycetota</taxon>
        <taxon>Actinomycetes</taxon>
        <taxon>Pseudonocardiales</taxon>
        <taxon>Pseudonocardiaceae</taxon>
        <taxon>Amycolatopsis</taxon>
    </lineage>
</organism>